<organism evidence="1 2">
    <name type="scientific">Clostridium puniceum</name>
    <dbReference type="NCBI Taxonomy" id="29367"/>
    <lineage>
        <taxon>Bacteria</taxon>
        <taxon>Bacillati</taxon>
        <taxon>Bacillota</taxon>
        <taxon>Clostridia</taxon>
        <taxon>Eubacteriales</taxon>
        <taxon>Clostridiaceae</taxon>
        <taxon>Clostridium</taxon>
    </lineage>
</organism>
<reference evidence="1 2" key="1">
    <citation type="submission" date="2016-05" db="EMBL/GenBank/DDBJ databases">
        <title>Microbial solvent formation.</title>
        <authorList>
            <person name="Poehlein A."/>
            <person name="Montoya Solano J.D."/>
            <person name="Flitsch S."/>
            <person name="Krabben P."/>
            <person name="Duerre P."/>
            <person name="Daniel R."/>
        </authorList>
    </citation>
    <scope>NUCLEOTIDE SEQUENCE [LARGE SCALE GENOMIC DNA]</scope>
    <source>
        <strain evidence="1 2">DSM 2619</strain>
    </source>
</reference>
<name>A0A1S8TKR1_9CLOT</name>
<dbReference type="AlphaFoldDB" id="A0A1S8TKR1"/>
<dbReference type="OrthoDB" id="9778515at2"/>
<dbReference type="Proteomes" id="UP000190890">
    <property type="component" value="Unassembled WGS sequence"/>
</dbReference>
<evidence type="ECO:0000313" key="1">
    <source>
        <dbReference type="EMBL" id="OOM78182.1"/>
    </source>
</evidence>
<comment type="caution">
    <text evidence="1">The sequence shown here is derived from an EMBL/GenBank/DDBJ whole genome shotgun (WGS) entry which is preliminary data.</text>
</comment>
<gene>
    <name evidence="1" type="ORF">CLPUN_20410</name>
</gene>
<protein>
    <submittedName>
        <fullName evidence="1">Uncharacterized protein</fullName>
    </submittedName>
</protein>
<proteinExistence type="predicted"/>
<keyword evidence="2" id="KW-1185">Reference proteome</keyword>
<sequence length="71" mass="8429">MAKLVFYSDKIIKENRKVDYELINVLNKKNPSIVYIPSCSDLLRKYFTPKVEYYNALRIENILIKITSILM</sequence>
<dbReference type="EMBL" id="LZZM01000132">
    <property type="protein sequence ID" value="OOM78182.1"/>
    <property type="molecule type" value="Genomic_DNA"/>
</dbReference>
<dbReference type="RefSeq" id="WP_077847188.1">
    <property type="nucleotide sequence ID" value="NZ_LZZM01000132.1"/>
</dbReference>
<accession>A0A1S8TKR1</accession>
<evidence type="ECO:0000313" key="2">
    <source>
        <dbReference type="Proteomes" id="UP000190890"/>
    </source>
</evidence>